<dbReference type="InterPro" id="IPR035965">
    <property type="entry name" value="PAS-like_dom_sf"/>
</dbReference>
<dbReference type="Gene3D" id="3.30.450.20">
    <property type="entry name" value="PAS domain"/>
    <property type="match status" value="2"/>
</dbReference>
<dbReference type="PROSITE" id="PS50112">
    <property type="entry name" value="PAS"/>
    <property type="match status" value="2"/>
</dbReference>
<dbReference type="InterPro" id="IPR013767">
    <property type="entry name" value="PAS_fold"/>
</dbReference>
<keyword evidence="5" id="KW-0418">Kinase</keyword>
<keyword evidence="3" id="KW-0597">Phosphoprotein</keyword>
<dbReference type="EMBL" id="FOOU01000004">
    <property type="protein sequence ID" value="SFG20821.1"/>
    <property type="molecule type" value="Genomic_DNA"/>
</dbReference>
<dbReference type="PANTHER" id="PTHR43304:SF1">
    <property type="entry name" value="PAC DOMAIN-CONTAINING PROTEIN"/>
    <property type="match status" value="1"/>
</dbReference>
<evidence type="ECO:0000313" key="8">
    <source>
        <dbReference type="Proteomes" id="UP000198623"/>
    </source>
</evidence>
<dbReference type="SUPFAM" id="SSF55785">
    <property type="entry name" value="PYP-like sensor domain (PAS domain)"/>
    <property type="match status" value="2"/>
</dbReference>
<dbReference type="InterPro" id="IPR052162">
    <property type="entry name" value="Sensor_kinase/Photoreceptor"/>
</dbReference>
<dbReference type="NCBIfam" id="TIGR00229">
    <property type="entry name" value="sensory_box"/>
    <property type="match status" value="1"/>
</dbReference>
<evidence type="ECO:0000313" key="7">
    <source>
        <dbReference type="EMBL" id="SFG20821.1"/>
    </source>
</evidence>
<dbReference type="InterPro" id="IPR000014">
    <property type="entry name" value="PAS"/>
</dbReference>
<dbReference type="InterPro" id="IPR013655">
    <property type="entry name" value="PAS_fold_3"/>
</dbReference>
<dbReference type="CDD" id="cd00130">
    <property type="entry name" value="PAS"/>
    <property type="match status" value="2"/>
</dbReference>
<dbReference type="GO" id="GO:0006355">
    <property type="term" value="P:regulation of DNA-templated transcription"/>
    <property type="evidence" value="ECO:0007669"/>
    <property type="project" value="InterPro"/>
</dbReference>
<dbReference type="Pfam" id="PF00989">
    <property type="entry name" value="PAS"/>
    <property type="match status" value="1"/>
</dbReference>
<feature type="domain" description="PAS" evidence="6">
    <location>
        <begin position="15"/>
        <end position="85"/>
    </location>
</feature>
<reference evidence="8" key="1">
    <citation type="submission" date="2016-10" db="EMBL/GenBank/DDBJ databases">
        <authorList>
            <person name="Varghese N."/>
            <person name="Submissions S."/>
        </authorList>
    </citation>
    <scope>NUCLEOTIDE SEQUENCE [LARGE SCALE GENOMIC DNA]</scope>
    <source>
        <strain evidence="8">CGMCC 1.10971</strain>
    </source>
</reference>
<protein>
    <recommendedName>
        <fullName evidence="2">histidine kinase</fullName>
        <ecNumber evidence="2">2.7.13.3</ecNumber>
    </recommendedName>
</protein>
<organism evidence="7 8">
    <name type="scientific">Neptunomonas qingdaonensis</name>
    <dbReference type="NCBI Taxonomy" id="1045558"/>
    <lineage>
        <taxon>Bacteria</taxon>
        <taxon>Pseudomonadati</taxon>
        <taxon>Pseudomonadota</taxon>
        <taxon>Gammaproteobacteria</taxon>
        <taxon>Oceanospirillales</taxon>
        <taxon>Oceanospirillaceae</taxon>
        <taxon>Neptunomonas</taxon>
    </lineage>
</organism>
<feature type="domain" description="PAS" evidence="6">
    <location>
        <begin position="139"/>
        <end position="214"/>
    </location>
</feature>
<dbReference type="GO" id="GO:0004673">
    <property type="term" value="F:protein histidine kinase activity"/>
    <property type="evidence" value="ECO:0007669"/>
    <property type="project" value="UniProtKB-EC"/>
</dbReference>
<accession>A0A1I2Q5B9</accession>
<evidence type="ECO:0000256" key="3">
    <source>
        <dbReference type="ARBA" id="ARBA00022553"/>
    </source>
</evidence>
<sequence>MFFKYLKMLRNPVTKPFNYLEFLDTLNDVVLLINKTQQIEYVNQCWKQISGCSKQQTQGRYLADFIHPEDKTLWQQTIRKIDQQNTSQHIWIRFIGKDNEIRWCEMRIQSMHPNQLFPLSATLCDITPLVRKDQLKNASYRSLSGLVNRIPAMIYRSRNDKNWTMEYVSDGCLELSGYSAEQLLNQSQLSFGSLIHPEDASDVWAEVQIALENMTDFELTYRLFHESGDCQYVLDKGKGIYSDTGSILGVEGVIIAVQPFTERPQLPH</sequence>
<evidence type="ECO:0000256" key="4">
    <source>
        <dbReference type="ARBA" id="ARBA00022679"/>
    </source>
</evidence>
<dbReference type="STRING" id="1045558.SAMN05216175_104125"/>
<dbReference type="PANTHER" id="PTHR43304">
    <property type="entry name" value="PHYTOCHROME-LIKE PROTEIN CPH1"/>
    <property type="match status" value="1"/>
</dbReference>
<dbReference type="RefSeq" id="WP_090726405.1">
    <property type="nucleotide sequence ID" value="NZ_FOOU01000004.1"/>
</dbReference>
<keyword evidence="8" id="KW-1185">Reference proteome</keyword>
<evidence type="ECO:0000256" key="1">
    <source>
        <dbReference type="ARBA" id="ARBA00000085"/>
    </source>
</evidence>
<keyword evidence="4" id="KW-0808">Transferase</keyword>
<dbReference type="Pfam" id="PF08447">
    <property type="entry name" value="PAS_3"/>
    <property type="match status" value="1"/>
</dbReference>
<proteinExistence type="predicted"/>
<dbReference type="SMART" id="SM00091">
    <property type="entry name" value="PAS"/>
    <property type="match status" value="2"/>
</dbReference>
<evidence type="ECO:0000256" key="5">
    <source>
        <dbReference type="ARBA" id="ARBA00022777"/>
    </source>
</evidence>
<gene>
    <name evidence="7" type="ORF">SAMN05216175_104125</name>
</gene>
<dbReference type="OrthoDB" id="344644at2"/>
<dbReference type="Proteomes" id="UP000198623">
    <property type="component" value="Unassembled WGS sequence"/>
</dbReference>
<evidence type="ECO:0000259" key="6">
    <source>
        <dbReference type="PROSITE" id="PS50112"/>
    </source>
</evidence>
<name>A0A1I2Q5B9_9GAMM</name>
<evidence type="ECO:0000256" key="2">
    <source>
        <dbReference type="ARBA" id="ARBA00012438"/>
    </source>
</evidence>
<dbReference type="AlphaFoldDB" id="A0A1I2Q5B9"/>
<dbReference type="EC" id="2.7.13.3" evidence="2"/>
<comment type="catalytic activity">
    <reaction evidence="1">
        <text>ATP + protein L-histidine = ADP + protein N-phospho-L-histidine.</text>
        <dbReference type="EC" id="2.7.13.3"/>
    </reaction>
</comment>